<dbReference type="Proteomes" id="UP000008068">
    <property type="component" value="Unassembled WGS sequence"/>
</dbReference>
<name>G0P2M3_CAEBE</name>
<reference evidence="2" key="1">
    <citation type="submission" date="2011-07" db="EMBL/GenBank/DDBJ databases">
        <authorList>
            <consortium name="Caenorhabditis brenneri Sequencing and Analysis Consortium"/>
            <person name="Wilson R.K."/>
        </authorList>
    </citation>
    <scope>NUCLEOTIDE SEQUENCE [LARGE SCALE GENOMIC DNA]</scope>
    <source>
        <strain evidence="2">PB2801</strain>
    </source>
</reference>
<dbReference type="AlphaFoldDB" id="G0P2M3"/>
<evidence type="ECO:0000313" key="2">
    <source>
        <dbReference type="Proteomes" id="UP000008068"/>
    </source>
</evidence>
<dbReference type="InParanoid" id="G0P2M3"/>
<gene>
    <name evidence="1" type="ORF">CAEBREN_03076</name>
</gene>
<dbReference type="EMBL" id="GL380028">
    <property type="protein sequence ID" value="EGT43324.1"/>
    <property type="molecule type" value="Genomic_DNA"/>
</dbReference>
<evidence type="ECO:0000313" key="1">
    <source>
        <dbReference type="EMBL" id="EGT43324.1"/>
    </source>
</evidence>
<sequence length="97" mass="11158">MITISSPNYFPGNLENAPRMDFADVPCFYSGSDNFGEIVHFEKCNSFCEVYQGPTSLHINRKINPIEKKTNEILIIFFCFFIDISPEEGSFQKKVYS</sequence>
<proteinExistence type="predicted"/>
<protein>
    <submittedName>
        <fullName evidence="1">Uncharacterized protein</fullName>
    </submittedName>
</protein>
<accession>G0P2M3</accession>
<keyword evidence="2" id="KW-1185">Reference proteome</keyword>
<dbReference type="HOGENOM" id="CLU_2348529_0_0_1"/>
<organism evidence="2">
    <name type="scientific">Caenorhabditis brenneri</name>
    <name type="common">Nematode worm</name>
    <dbReference type="NCBI Taxonomy" id="135651"/>
    <lineage>
        <taxon>Eukaryota</taxon>
        <taxon>Metazoa</taxon>
        <taxon>Ecdysozoa</taxon>
        <taxon>Nematoda</taxon>
        <taxon>Chromadorea</taxon>
        <taxon>Rhabditida</taxon>
        <taxon>Rhabditina</taxon>
        <taxon>Rhabditomorpha</taxon>
        <taxon>Rhabditoidea</taxon>
        <taxon>Rhabditidae</taxon>
        <taxon>Peloderinae</taxon>
        <taxon>Caenorhabditis</taxon>
    </lineage>
</organism>